<evidence type="ECO:0000313" key="2">
    <source>
        <dbReference type="EMBL" id="KAF2643104.1"/>
    </source>
</evidence>
<protein>
    <submittedName>
        <fullName evidence="2">Uncharacterized protein</fullName>
    </submittedName>
</protein>
<evidence type="ECO:0000313" key="3">
    <source>
        <dbReference type="Proteomes" id="UP000799753"/>
    </source>
</evidence>
<keyword evidence="1" id="KW-1133">Transmembrane helix</keyword>
<evidence type="ECO:0000256" key="1">
    <source>
        <dbReference type="SAM" id="Phobius"/>
    </source>
</evidence>
<keyword evidence="1" id="KW-0472">Membrane</keyword>
<keyword evidence="1" id="KW-0812">Transmembrane</keyword>
<name>A0A6A6SAA3_9PLEO</name>
<accession>A0A6A6SAA3</accession>
<gene>
    <name evidence="2" type="ORF">P280DRAFT_244137</name>
</gene>
<proteinExistence type="predicted"/>
<feature type="transmembrane region" description="Helical" evidence="1">
    <location>
        <begin position="60"/>
        <end position="76"/>
    </location>
</feature>
<organism evidence="2 3">
    <name type="scientific">Massarina eburnea CBS 473.64</name>
    <dbReference type="NCBI Taxonomy" id="1395130"/>
    <lineage>
        <taxon>Eukaryota</taxon>
        <taxon>Fungi</taxon>
        <taxon>Dikarya</taxon>
        <taxon>Ascomycota</taxon>
        <taxon>Pezizomycotina</taxon>
        <taxon>Dothideomycetes</taxon>
        <taxon>Pleosporomycetidae</taxon>
        <taxon>Pleosporales</taxon>
        <taxon>Massarineae</taxon>
        <taxon>Massarinaceae</taxon>
        <taxon>Massarina</taxon>
    </lineage>
</organism>
<keyword evidence="3" id="KW-1185">Reference proteome</keyword>
<sequence>MIQHSTPLPFHQTFEQESQTSINATNIFRDRNLPNNNKLHILGTYATTARELRHSYLPTYPTYLHYYYYSFSLVAWRRRRRRRRCAA</sequence>
<dbReference type="Proteomes" id="UP000799753">
    <property type="component" value="Unassembled WGS sequence"/>
</dbReference>
<dbReference type="EMBL" id="MU006780">
    <property type="protein sequence ID" value="KAF2643104.1"/>
    <property type="molecule type" value="Genomic_DNA"/>
</dbReference>
<dbReference type="AlphaFoldDB" id="A0A6A6SAA3"/>
<reference evidence="2" key="1">
    <citation type="journal article" date="2020" name="Stud. Mycol.">
        <title>101 Dothideomycetes genomes: a test case for predicting lifestyles and emergence of pathogens.</title>
        <authorList>
            <person name="Haridas S."/>
            <person name="Albert R."/>
            <person name="Binder M."/>
            <person name="Bloem J."/>
            <person name="Labutti K."/>
            <person name="Salamov A."/>
            <person name="Andreopoulos B."/>
            <person name="Baker S."/>
            <person name="Barry K."/>
            <person name="Bills G."/>
            <person name="Bluhm B."/>
            <person name="Cannon C."/>
            <person name="Castanera R."/>
            <person name="Culley D."/>
            <person name="Daum C."/>
            <person name="Ezra D."/>
            <person name="Gonzalez J."/>
            <person name="Henrissat B."/>
            <person name="Kuo A."/>
            <person name="Liang C."/>
            <person name="Lipzen A."/>
            <person name="Lutzoni F."/>
            <person name="Magnuson J."/>
            <person name="Mondo S."/>
            <person name="Nolan M."/>
            <person name="Ohm R."/>
            <person name="Pangilinan J."/>
            <person name="Park H.-J."/>
            <person name="Ramirez L."/>
            <person name="Alfaro M."/>
            <person name="Sun H."/>
            <person name="Tritt A."/>
            <person name="Yoshinaga Y."/>
            <person name="Zwiers L.-H."/>
            <person name="Turgeon B."/>
            <person name="Goodwin S."/>
            <person name="Spatafora J."/>
            <person name="Crous P."/>
            <person name="Grigoriev I."/>
        </authorList>
    </citation>
    <scope>NUCLEOTIDE SEQUENCE</scope>
    <source>
        <strain evidence="2">CBS 473.64</strain>
    </source>
</reference>